<dbReference type="CDD" id="cd15482">
    <property type="entry name" value="Sialidase_non-viral"/>
    <property type="match status" value="2"/>
</dbReference>
<accession>A0A263DBN8</accession>
<keyword evidence="2" id="KW-1185">Reference proteome</keyword>
<dbReference type="RefSeq" id="WP_094860590.1">
    <property type="nucleotide sequence ID" value="NZ_NKYE01000001.1"/>
</dbReference>
<dbReference type="InterPro" id="IPR036278">
    <property type="entry name" value="Sialidase_sf"/>
</dbReference>
<name>A0A263DBN8_9PSEU</name>
<evidence type="ECO:0000313" key="1">
    <source>
        <dbReference type="EMBL" id="OZM74805.1"/>
    </source>
</evidence>
<protein>
    <recommendedName>
        <fullName evidence="3">Bifunctional protein</fullName>
    </recommendedName>
</protein>
<dbReference type="OrthoDB" id="5958808at2"/>
<proteinExistence type="predicted"/>
<gene>
    <name evidence="1" type="ORF">CFN78_00850</name>
</gene>
<dbReference type="InParanoid" id="A0A263DBN8"/>
<reference evidence="1 2" key="1">
    <citation type="submission" date="2017-07" db="EMBL/GenBank/DDBJ databases">
        <title>Amycolatopsis antarcticus sp. nov., isolated from the surface of an Antarcticus brown macroalga.</title>
        <authorList>
            <person name="Wang J."/>
            <person name="Leiva S."/>
            <person name="Huang J."/>
            <person name="Huang Y."/>
        </authorList>
    </citation>
    <scope>NUCLEOTIDE SEQUENCE [LARGE SCALE GENOMIC DNA]</scope>
    <source>
        <strain evidence="1 2">AU-G6</strain>
    </source>
</reference>
<evidence type="ECO:0008006" key="3">
    <source>
        <dbReference type="Google" id="ProtNLM"/>
    </source>
</evidence>
<comment type="caution">
    <text evidence="1">The sequence shown here is derived from an EMBL/GenBank/DDBJ whole genome shotgun (WGS) entry which is preliminary data.</text>
</comment>
<sequence length="386" mass="41905">MRRRLAIGLGLVVAMIATVTAVVVPASAAERQLLDTGMGSYPRLVRLEHSGNARDGRIIASTTSQDEQGMFTPIYESTDEGESFDKIGEIRDSEGPAGMCCGTLYEVPQQVGDMEPGTLLWAASYGQHAGDARRIGIKIWSSDNGGRTWSFLSEAARSHNKDGIWEPEFSVDANGTMWMGYADETEAPQYGQVLNRISSTDGVNWSPKERTMAIGPDRVRPGMPIVRKLPDGRYYMSYEICNYGDRFCDAYYKISPDGASWGDPADPGTRVQTEQGNHFQHAHTITLFPGGANGTRILQVGQIYVDAAGNPLPGNGQTLLANDNFGDGAWYEVPAPVQVNNPYDDYCPNYSSTLLPVDDGENVLQVAADYDADGVCKSFFGKGPAS</sequence>
<dbReference type="AlphaFoldDB" id="A0A263DBN8"/>
<dbReference type="PANTHER" id="PTHR38792:SF3">
    <property type="entry name" value="BNR_ASP-BOX REPEAT DOMAIN PROTEIN (AFU_ORTHOLOGUE AFUA_7G06430)-RELATED"/>
    <property type="match status" value="1"/>
</dbReference>
<dbReference type="EMBL" id="NKYE01000001">
    <property type="protein sequence ID" value="OZM74805.1"/>
    <property type="molecule type" value="Genomic_DNA"/>
</dbReference>
<dbReference type="Proteomes" id="UP000242444">
    <property type="component" value="Unassembled WGS sequence"/>
</dbReference>
<dbReference type="SUPFAM" id="SSF50939">
    <property type="entry name" value="Sialidases"/>
    <property type="match status" value="1"/>
</dbReference>
<dbReference type="Gene3D" id="2.120.10.10">
    <property type="match status" value="1"/>
</dbReference>
<dbReference type="PANTHER" id="PTHR38792">
    <property type="entry name" value="BNR/ASP-BOX REPEAT DOMAIN PROTEIN (AFU_ORTHOLOGUE AFUA_7G06430)-RELATED"/>
    <property type="match status" value="1"/>
</dbReference>
<evidence type="ECO:0000313" key="2">
    <source>
        <dbReference type="Proteomes" id="UP000242444"/>
    </source>
</evidence>
<organism evidence="1 2">
    <name type="scientific">Amycolatopsis antarctica</name>
    <dbReference type="NCBI Taxonomy" id="1854586"/>
    <lineage>
        <taxon>Bacteria</taxon>
        <taxon>Bacillati</taxon>
        <taxon>Actinomycetota</taxon>
        <taxon>Actinomycetes</taxon>
        <taxon>Pseudonocardiales</taxon>
        <taxon>Pseudonocardiaceae</taxon>
        <taxon>Amycolatopsis</taxon>
    </lineage>
</organism>